<accession>A0A0F8V5B8</accession>
<keyword evidence="3" id="KW-0576">Peroxisome</keyword>
<dbReference type="Proteomes" id="UP000034947">
    <property type="component" value="Unassembled WGS sequence"/>
</dbReference>
<reference evidence="6 7" key="1">
    <citation type="submission" date="2015-02" db="EMBL/GenBank/DDBJ databases">
        <title>Draft Genome Sequences of Two Closely-Related Aflatoxigenic Aspergillus Species Obtained from the Cote d'Ivoire.</title>
        <authorList>
            <person name="Moore G.G."/>
            <person name="Beltz S.B."/>
            <person name="Mack B.M."/>
        </authorList>
    </citation>
    <scope>NUCLEOTIDE SEQUENCE [LARGE SCALE GENOMIC DNA]</scope>
    <source>
        <strain evidence="6 7">SRRC1432</strain>
    </source>
</reference>
<proteinExistence type="predicted"/>
<dbReference type="PANTHER" id="PTHR12652:SF25">
    <property type="entry name" value="MICROBODY (PEROXISOME) PROLIFERATION PROTEIN PEROXIN 11C (EUROFUNG)"/>
    <property type="match status" value="1"/>
</dbReference>
<evidence type="ECO:0008006" key="8">
    <source>
        <dbReference type="Google" id="ProtNLM"/>
    </source>
</evidence>
<evidence type="ECO:0000256" key="5">
    <source>
        <dbReference type="SAM" id="MobiDB-lite"/>
    </source>
</evidence>
<name>A0A0F8V5B8_9EURO</name>
<dbReference type="EMBL" id="JYKN01001966">
    <property type="protein sequence ID" value="KKK18151.1"/>
    <property type="molecule type" value="Genomic_DNA"/>
</dbReference>
<dbReference type="InterPro" id="IPR008733">
    <property type="entry name" value="PEX11"/>
</dbReference>
<comment type="caution">
    <text evidence="6">The sequence shown here is derived from an EMBL/GenBank/DDBJ whole genome shotgun (WGS) entry which is preliminary data.</text>
</comment>
<dbReference type="Pfam" id="PF05648">
    <property type="entry name" value="PEX11"/>
    <property type="match status" value="1"/>
</dbReference>
<evidence type="ECO:0000313" key="6">
    <source>
        <dbReference type="EMBL" id="KKK18151.1"/>
    </source>
</evidence>
<evidence type="ECO:0000256" key="3">
    <source>
        <dbReference type="ARBA" id="ARBA00023140"/>
    </source>
</evidence>
<dbReference type="AlphaFoldDB" id="A0A0F8V5B8"/>
<evidence type="ECO:0000256" key="1">
    <source>
        <dbReference type="ARBA" id="ARBA00022593"/>
    </source>
</evidence>
<dbReference type="VEuPathDB" id="FungiDB:P175DRAFT_0504977"/>
<gene>
    <name evidence="6" type="ORF">AOCH_004208</name>
</gene>
<keyword evidence="2" id="KW-0472">Membrane</keyword>
<feature type="region of interest" description="Disordered" evidence="5">
    <location>
        <begin position="1"/>
        <end position="39"/>
    </location>
</feature>
<evidence type="ECO:0000256" key="2">
    <source>
        <dbReference type="ARBA" id="ARBA00023136"/>
    </source>
</evidence>
<keyword evidence="1" id="KW-0962">Peroxisome biogenesis</keyword>
<keyword evidence="7" id="KW-1185">Reference proteome</keyword>
<protein>
    <recommendedName>
        <fullName evidence="8">Peroxin 11C</fullName>
    </recommendedName>
</protein>
<evidence type="ECO:0000313" key="7">
    <source>
        <dbReference type="Proteomes" id="UP000034947"/>
    </source>
</evidence>
<dbReference type="GO" id="GO:0016559">
    <property type="term" value="P:peroxisome fission"/>
    <property type="evidence" value="ECO:0007669"/>
    <property type="project" value="InterPro"/>
</dbReference>
<organism evidence="6 7">
    <name type="scientific">Aspergillus ochraceoroseus</name>
    <dbReference type="NCBI Taxonomy" id="138278"/>
    <lineage>
        <taxon>Eukaryota</taxon>
        <taxon>Fungi</taxon>
        <taxon>Dikarya</taxon>
        <taxon>Ascomycota</taxon>
        <taxon>Pezizomycotina</taxon>
        <taxon>Eurotiomycetes</taxon>
        <taxon>Eurotiomycetidae</taxon>
        <taxon>Eurotiales</taxon>
        <taxon>Aspergillaceae</taxon>
        <taxon>Aspergillus</taxon>
        <taxon>Aspergillus subgen. Nidulantes</taxon>
    </lineage>
</organism>
<dbReference type="PANTHER" id="PTHR12652">
    <property type="entry name" value="PEROXISOMAL BIOGENESIS FACTOR 11"/>
    <property type="match status" value="1"/>
</dbReference>
<comment type="subcellular location">
    <subcellularLocation>
        <location evidence="4">Peroxisome membrane</location>
    </subcellularLocation>
</comment>
<sequence length="306" mass="34040">MDDSERPPDPTHPVNMPNEASRTEKPASPAGNVPVTSGENAQRRLLTALRAVDVIIARLDKAMSTASGQERVFAFVGYTSHVLHHILASAPWIALQTRLGLLARLRSRSTKPTTTTEAAPQTSPLLALSSLISEIRYSLRLLGLFPLWTWGSGTIKSPPSDRIIYALTLLQVISNMIYQASENVGFLSAKGVISKRWIDRRGGIDKWYLWSTRAWLGHIVLQYFVLWRARALRRKAEAEGASKEKQDALKAEYRGWKKSLVNNVCWTPLCLHWSVEKGIGVPGQLTGFVSFLAGAWGFYDLWTSTA</sequence>
<dbReference type="GO" id="GO:0005778">
    <property type="term" value="C:peroxisomal membrane"/>
    <property type="evidence" value="ECO:0007669"/>
    <property type="project" value="UniProtKB-SubCell"/>
</dbReference>
<dbReference type="OrthoDB" id="10005898at2759"/>
<evidence type="ECO:0000256" key="4">
    <source>
        <dbReference type="ARBA" id="ARBA00046271"/>
    </source>
</evidence>